<feature type="region of interest" description="Disordered" evidence="1">
    <location>
        <begin position="43"/>
        <end position="69"/>
    </location>
</feature>
<dbReference type="RefSeq" id="XP_026619306.1">
    <property type="nucleotide sequence ID" value="XM_026770067.1"/>
</dbReference>
<gene>
    <name evidence="2" type="ORF">BDQ94DRAFT_164606</name>
</gene>
<sequence>MIDQSVGNNPALFENDVGTTLGKTLTSMPEAPNESERYIVAQQKSGSDAPEASGRPLISMRKEHSHMTGDDRLASYLETEIRKCGSNGLPSPTEASYTEGIGSELMGCADRIAPGFESESPGYPTLFTHFEPGILALIPSTDQPGQNRIGLSENR</sequence>
<feature type="compositionally biased region" description="Basic and acidic residues" evidence="1">
    <location>
        <begin position="60"/>
        <end position="69"/>
    </location>
</feature>
<name>A0A3F3PH64_9EURO</name>
<evidence type="ECO:0000313" key="2">
    <source>
        <dbReference type="EMBL" id="RDH26284.1"/>
    </source>
</evidence>
<dbReference type="Proteomes" id="UP000253729">
    <property type="component" value="Unassembled WGS sequence"/>
</dbReference>
<accession>A0A3F3PH64</accession>
<keyword evidence="3" id="KW-1185">Reference proteome</keyword>
<dbReference type="EMBL" id="KZ852180">
    <property type="protein sequence ID" value="RDH26284.1"/>
    <property type="molecule type" value="Genomic_DNA"/>
</dbReference>
<protein>
    <submittedName>
        <fullName evidence="2">Uncharacterized protein</fullName>
    </submittedName>
</protein>
<dbReference type="AlphaFoldDB" id="A0A3F3PH64"/>
<dbReference type="GeneID" id="38138423"/>
<evidence type="ECO:0000313" key="3">
    <source>
        <dbReference type="Proteomes" id="UP000253729"/>
    </source>
</evidence>
<organism evidence="2 3">
    <name type="scientific">Aspergillus welwitschiae</name>
    <dbReference type="NCBI Taxonomy" id="1341132"/>
    <lineage>
        <taxon>Eukaryota</taxon>
        <taxon>Fungi</taxon>
        <taxon>Dikarya</taxon>
        <taxon>Ascomycota</taxon>
        <taxon>Pezizomycotina</taxon>
        <taxon>Eurotiomycetes</taxon>
        <taxon>Eurotiomycetidae</taxon>
        <taxon>Eurotiales</taxon>
        <taxon>Aspergillaceae</taxon>
        <taxon>Aspergillus</taxon>
        <taxon>Aspergillus subgen. Circumdati</taxon>
    </lineage>
</organism>
<proteinExistence type="predicted"/>
<evidence type="ECO:0000256" key="1">
    <source>
        <dbReference type="SAM" id="MobiDB-lite"/>
    </source>
</evidence>
<reference evidence="2 3" key="1">
    <citation type="submission" date="2018-07" db="EMBL/GenBank/DDBJ databases">
        <title>The genomes of Aspergillus section Nigri reveals drivers in fungal speciation.</title>
        <authorList>
            <consortium name="DOE Joint Genome Institute"/>
            <person name="Vesth T.C."/>
            <person name="Nybo J."/>
            <person name="Theobald S."/>
            <person name="Brandl J."/>
            <person name="Frisvad J.C."/>
            <person name="Nielsen K.F."/>
            <person name="Lyhne E.K."/>
            <person name="Kogle M.E."/>
            <person name="Kuo A."/>
            <person name="Riley R."/>
            <person name="Clum A."/>
            <person name="Nolan M."/>
            <person name="Lipzen A."/>
            <person name="Salamov A."/>
            <person name="Henrissat B."/>
            <person name="Wiebenga A."/>
            <person name="De vries R.P."/>
            <person name="Grigoriev I.V."/>
            <person name="Mortensen U.H."/>
            <person name="Andersen M.R."/>
            <person name="Baker S.E."/>
        </authorList>
    </citation>
    <scope>NUCLEOTIDE SEQUENCE [LARGE SCALE GENOMIC DNA]</scope>
    <source>
        <strain evidence="2 3">CBS 139.54b</strain>
    </source>
</reference>